<organism evidence="4">
    <name type="scientific">Culicoides sonorensis</name>
    <name type="common">Biting midge</name>
    <dbReference type="NCBI Taxonomy" id="179676"/>
    <lineage>
        <taxon>Eukaryota</taxon>
        <taxon>Metazoa</taxon>
        <taxon>Ecdysozoa</taxon>
        <taxon>Arthropoda</taxon>
        <taxon>Hexapoda</taxon>
        <taxon>Insecta</taxon>
        <taxon>Pterygota</taxon>
        <taxon>Neoptera</taxon>
        <taxon>Endopterygota</taxon>
        <taxon>Diptera</taxon>
        <taxon>Nematocera</taxon>
        <taxon>Chironomoidea</taxon>
        <taxon>Ceratopogonidae</taxon>
        <taxon>Ceratopogoninae</taxon>
        <taxon>Culicoides</taxon>
        <taxon>Monoculicoides</taxon>
    </lineage>
</organism>
<evidence type="ECO:0000256" key="3">
    <source>
        <dbReference type="RuleBase" id="RU000363"/>
    </source>
</evidence>
<reference evidence="5" key="2">
    <citation type="submission" date="2018-07" db="EMBL/GenBank/DDBJ databases">
        <authorList>
            <person name="Quirk P.G."/>
            <person name="Krulwich T.A."/>
        </authorList>
    </citation>
    <scope>NUCLEOTIDE SEQUENCE</scope>
</reference>
<dbReference type="EMBL" id="UFQT01001091">
    <property type="protein sequence ID" value="SSX28868.1"/>
    <property type="molecule type" value="Genomic_DNA"/>
</dbReference>
<dbReference type="PANTHER" id="PTHR24322:SF736">
    <property type="entry name" value="RETINOL DEHYDROGENASE 10"/>
    <property type="match status" value="1"/>
</dbReference>
<sequence>MRCDVSDRNAVLELAKKVKTDVGDVTVLVNNAGIMPTHPIERHTPDEIRNTLNINKRGHIVALASIAGVVGLTNLVPYCATKFAVRGMMEALQVEIRELRPDCDINCTTVCPFMVKTGLCKKPKVRFPNLLDLLEPQEVAKQIVLAHRKNLRELTLPRYLMYLNYLLRPFPYKCALAFKDFMDSGVESDLSLPVK</sequence>
<proteinExistence type="inferred from homology"/>
<keyword evidence="2" id="KW-0560">Oxidoreductase</keyword>
<dbReference type="PRINTS" id="PR00081">
    <property type="entry name" value="GDHRDH"/>
</dbReference>
<accession>A0A336KW41</accession>
<protein>
    <submittedName>
        <fullName evidence="4">CSON000576 protein</fullName>
    </submittedName>
</protein>
<dbReference type="GO" id="GO:0016616">
    <property type="term" value="F:oxidoreductase activity, acting on the CH-OH group of donors, NAD or NADP as acceptor"/>
    <property type="evidence" value="ECO:0007669"/>
    <property type="project" value="TreeGrafter"/>
</dbReference>
<dbReference type="Pfam" id="PF00106">
    <property type="entry name" value="adh_short"/>
    <property type="match status" value="1"/>
</dbReference>
<evidence type="ECO:0000313" key="4">
    <source>
        <dbReference type="EMBL" id="SSX08957.1"/>
    </source>
</evidence>
<dbReference type="InterPro" id="IPR020904">
    <property type="entry name" value="Sc_DH/Rdtase_CS"/>
</dbReference>
<reference evidence="4" key="1">
    <citation type="submission" date="2018-04" db="EMBL/GenBank/DDBJ databases">
        <authorList>
            <person name="Go L.Y."/>
            <person name="Mitchell J.A."/>
        </authorList>
    </citation>
    <scope>NUCLEOTIDE SEQUENCE</scope>
    <source>
        <tissue evidence="4">Whole organism</tissue>
    </source>
</reference>
<name>A0A336KW41_CULSO</name>
<dbReference type="AlphaFoldDB" id="A0A336KW41"/>
<evidence type="ECO:0000256" key="1">
    <source>
        <dbReference type="ARBA" id="ARBA00006484"/>
    </source>
</evidence>
<comment type="similarity">
    <text evidence="1 3">Belongs to the short-chain dehydrogenases/reductases (SDR) family.</text>
</comment>
<dbReference type="InterPro" id="IPR036291">
    <property type="entry name" value="NAD(P)-bd_dom_sf"/>
</dbReference>
<dbReference type="GO" id="GO:0005811">
    <property type="term" value="C:lipid droplet"/>
    <property type="evidence" value="ECO:0007669"/>
    <property type="project" value="TreeGrafter"/>
</dbReference>
<dbReference type="PROSITE" id="PS00061">
    <property type="entry name" value="ADH_SHORT"/>
    <property type="match status" value="1"/>
</dbReference>
<evidence type="ECO:0000313" key="5">
    <source>
        <dbReference type="EMBL" id="SSX28868.1"/>
    </source>
</evidence>
<dbReference type="InterPro" id="IPR002347">
    <property type="entry name" value="SDR_fam"/>
</dbReference>
<dbReference type="SUPFAM" id="SSF51735">
    <property type="entry name" value="NAD(P)-binding Rossmann-fold domains"/>
    <property type="match status" value="1"/>
</dbReference>
<dbReference type="PANTHER" id="PTHR24322">
    <property type="entry name" value="PKSB"/>
    <property type="match status" value="1"/>
</dbReference>
<gene>
    <name evidence="4" type="primary">CSON000576</name>
</gene>
<dbReference type="Gene3D" id="3.40.50.720">
    <property type="entry name" value="NAD(P)-binding Rossmann-like Domain"/>
    <property type="match status" value="2"/>
</dbReference>
<dbReference type="PRINTS" id="PR00080">
    <property type="entry name" value="SDRFAMILY"/>
</dbReference>
<evidence type="ECO:0000256" key="2">
    <source>
        <dbReference type="ARBA" id="ARBA00023002"/>
    </source>
</evidence>
<dbReference type="VEuPathDB" id="VectorBase:CSON000576"/>
<dbReference type="EMBL" id="UFQS01001091">
    <property type="protein sequence ID" value="SSX08957.1"/>
    <property type="molecule type" value="Genomic_DNA"/>
</dbReference>
<dbReference type="OMA" id="SHIIRAQ"/>